<dbReference type="AlphaFoldDB" id="A1RXS6"/>
<dbReference type="PANTHER" id="PTHR30482:SF1">
    <property type="entry name" value="BRANCHED-CHAIN AMINO ACID TRANSPORT PERMEASE PROTEIN LIVM-RELATED"/>
    <property type="match status" value="1"/>
</dbReference>
<accession>A1RXS6</accession>
<evidence type="ECO:0000256" key="4">
    <source>
        <dbReference type="ARBA" id="ARBA00022989"/>
    </source>
</evidence>
<keyword evidence="3 6" id="KW-0812">Transmembrane</keyword>
<evidence type="ECO:0000256" key="5">
    <source>
        <dbReference type="ARBA" id="ARBA00023136"/>
    </source>
</evidence>
<sequence length="349" mass="37525">MDPLMFLVDLGVLYSVYVILASSLNLEYGELGLPNFAKSAFFAVGAFSVGALSVRLGTLLLGITMEGEFKLKSVYYATLVSQALVNSPQLGVILFVVPLMIAVPLAALLGVLASYPALRLREDYLGMLLIAFSEIIRVVARNYEPLVGGTYGAGVVDFLAWIPPPLKQVVLLALSSSIAFAIWLAYYRLSRSPFGRVLRAIRDNELAASVLGRDVAKMRMTVMALGSGMAAVAGVLYAFYVGSVNPDDFTISKTFLVALMVIIGGRGNPYGALVGPATYIAVDRSIQFVKQYLALPFDPNYASYVILGVALILIVMKKPEGIAPEKPAITLPSALRRALSPRHTVPKPD</sequence>
<name>A1RXS6_THEPD</name>
<evidence type="ECO:0000313" key="7">
    <source>
        <dbReference type="EMBL" id="ABL78006.1"/>
    </source>
</evidence>
<evidence type="ECO:0000256" key="2">
    <source>
        <dbReference type="ARBA" id="ARBA00022475"/>
    </source>
</evidence>
<feature type="transmembrane region" description="Helical" evidence="6">
    <location>
        <begin position="222"/>
        <end position="240"/>
    </location>
</feature>
<feature type="transmembrane region" description="Helical" evidence="6">
    <location>
        <begin position="6"/>
        <end position="28"/>
    </location>
</feature>
<dbReference type="GO" id="GO:0015658">
    <property type="term" value="F:branched-chain amino acid transmembrane transporter activity"/>
    <property type="evidence" value="ECO:0007669"/>
    <property type="project" value="InterPro"/>
</dbReference>
<feature type="transmembrane region" description="Helical" evidence="6">
    <location>
        <begin position="124"/>
        <end position="140"/>
    </location>
</feature>
<feature type="transmembrane region" description="Helical" evidence="6">
    <location>
        <begin position="90"/>
        <end position="112"/>
    </location>
</feature>
<keyword evidence="8" id="KW-1185">Reference proteome</keyword>
<dbReference type="PANTHER" id="PTHR30482">
    <property type="entry name" value="HIGH-AFFINITY BRANCHED-CHAIN AMINO ACID TRANSPORT SYSTEM PERMEASE"/>
    <property type="match status" value="1"/>
</dbReference>
<dbReference type="EMBL" id="CP000505">
    <property type="protein sequence ID" value="ABL78006.1"/>
    <property type="molecule type" value="Genomic_DNA"/>
</dbReference>
<dbReference type="Pfam" id="PF02653">
    <property type="entry name" value="BPD_transp_2"/>
    <property type="match status" value="1"/>
</dbReference>
<evidence type="ECO:0000256" key="1">
    <source>
        <dbReference type="ARBA" id="ARBA00004651"/>
    </source>
</evidence>
<dbReference type="Proteomes" id="UP000000641">
    <property type="component" value="Chromosome"/>
</dbReference>
<dbReference type="HOGENOM" id="CLU_031365_1_0_2"/>
<keyword evidence="5 6" id="KW-0472">Membrane</keyword>
<dbReference type="eggNOG" id="arCOG01273">
    <property type="taxonomic scope" value="Archaea"/>
</dbReference>
<keyword evidence="2" id="KW-1003">Cell membrane</keyword>
<proteinExistence type="predicted"/>
<feature type="transmembrane region" description="Helical" evidence="6">
    <location>
        <begin position="301"/>
        <end position="316"/>
    </location>
</feature>
<dbReference type="InterPro" id="IPR043428">
    <property type="entry name" value="LivM-like"/>
</dbReference>
<feature type="transmembrane region" description="Helical" evidence="6">
    <location>
        <begin position="169"/>
        <end position="189"/>
    </location>
</feature>
<dbReference type="EnsemblBacteria" id="ABL78006">
    <property type="protein sequence ID" value="ABL78006"/>
    <property type="gene ID" value="Tpen_0601"/>
</dbReference>
<evidence type="ECO:0000313" key="8">
    <source>
        <dbReference type="Proteomes" id="UP000000641"/>
    </source>
</evidence>
<dbReference type="CDD" id="cd06581">
    <property type="entry name" value="TM_PBP1_LivM_like"/>
    <property type="match status" value="1"/>
</dbReference>
<organism evidence="7 8">
    <name type="scientific">Thermofilum pendens (strain DSM 2475 / Hrk 5)</name>
    <dbReference type="NCBI Taxonomy" id="368408"/>
    <lineage>
        <taxon>Archaea</taxon>
        <taxon>Thermoproteota</taxon>
        <taxon>Thermoprotei</taxon>
        <taxon>Thermofilales</taxon>
        <taxon>Thermofilaceae</taxon>
        <taxon>Thermofilum</taxon>
    </lineage>
</organism>
<dbReference type="STRING" id="368408.Tpen_0601"/>
<keyword evidence="4 6" id="KW-1133">Transmembrane helix</keyword>
<evidence type="ECO:0000256" key="3">
    <source>
        <dbReference type="ARBA" id="ARBA00022692"/>
    </source>
</evidence>
<dbReference type="InterPro" id="IPR001851">
    <property type="entry name" value="ABC_transp_permease"/>
</dbReference>
<reference evidence="8" key="1">
    <citation type="journal article" date="2008" name="J. Bacteriol.">
        <title>Genome sequence of Thermofilum pendens reveals an exceptional loss of biosynthetic pathways without genome reduction.</title>
        <authorList>
            <person name="Anderson I."/>
            <person name="Rodriguez J."/>
            <person name="Susanti D."/>
            <person name="Porat I."/>
            <person name="Reich C."/>
            <person name="Ulrich L.E."/>
            <person name="Elkins J.G."/>
            <person name="Mavromatis K."/>
            <person name="Lykidis A."/>
            <person name="Kim E."/>
            <person name="Thompson L.S."/>
            <person name="Nolan M."/>
            <person name="Land M."/>
            <person name="Copeland A."/>
            <person name="Lapidus A."/>
            <person name="Lucas S."/>
            <person name="Detter C."/>
            <person name="Zhulin I.B."/>
            <person name="Olsen G.J."/>
            <person name="Whitman W."/>
            <person name="Mukhopadhyay B."/>
            <person name="Bristow J."/>
            <person name="Kyrpides N."/>
        </authorList>
    </citation>
    <scope>NUCLEOTIDE SEQUENCE [LARGE SCALE GENOMIC DNA]</scope>
    <source>
        <strain evidence="8">DSM 2475 / Hrk 5</strain>
    </source>
</reference>
<comment type="subcellular location">
    <subcellularLocation>
        <location evidence="1">Cell membrane</location>
        <topology evidence="1">Multi-pass membrane protein</topology>
    </subcellularLocation>
</comment>
<evidence type="ECO:0000256" key="6">
    <source>
        <dbReference type="SAM" id="Phobius"/>
    </source>
</evidence>
<dbReference type="GO" id="GO:0005886">
    <property type="term" value="C:plasma membrane"/>
    <property type="evidence" value="ECO:0007669"/>
    <property type="project" value="UniProtKB-SubCell"/>
</dbReference>
<feature type="transmembrane region" description="Helical" evidence="6">
    <location>
        <begin position="40"/>
        <end position="63"/>
    </location>
</feature>
<protein>
    <submittedName>
        <fullName evidence="7">Inner-membrane translocator</fullName>
    </submittedName>
</protein>
<dbReference type="KEGG" id="tpe:Tpen_0601"/>
<gene>
    <name evidence="7" type="ordered locus">Tpen_0601</name>
</gene>